<dbReference type="Gene3D" id="2.30.110.10">
    <property type="entry name" value="Electron Transport, Fmn-binding Protein, Chain A"/>
    <property type="match status" value="1"/>
</dbReference>
<dbReference type="SMART" id="SM00903">
    <property type="entry name" value="Flavin_Reduct"/>
    <property type="match status" value="1"/>
</dbReference>
<evidence type="ECO:0000259" key="2">
    <source>
        <dbReference type="SMART" id="SM00903"/>
    </source>
</evidence>
<comment type="caution">
    <text evidence="3">The sequence shown here is derived from an EMBL/GenBank/DDBJ whole genome shotgun (WGS) entry which is preliminary data.</text>
</comment>
<dbReference type="PANTHER" id="PTHR30466">
    <property type="entry name" value="FLAVIN REDUCTASE"/>
    <property type="match status" value="1"/>
</dbReference>
<keyword evidence="1" id="KW-0560">Oxidoreductase</keyword>
<dbReference type="GO" id="GO:0010181">
    <property type="term" value="F:FMN binding"/>
    <property type="evidence" value="ECO:0007669"/>
    <property type="project" value="InterPro"/>
</dbReference>
<dbReference type="InterPro" id="IPR012349">
    <property type="entry name" value="Split_barrel_FMN-bd"/>
</dbReference>
<name>A0A6A9JLL0_PSEAI</name>
<dbReference type="AlphaFoldDB" id="A0A6A9JLL0"/>
<evidence type="ECO:0000256" key="1">
    <source>
        <dbReference type="ARBA" id="ARBA00023002"/>
    </source>
</evidence>
<dbReference type="InterPro" id="IPR050268">
    <property type="entry name" value="NADH-dep_flavin_reductase"/>
</dbReference>
<dbReference type="GO" id="GO:0042602">
    <property type="term" value="F:riboflavin reductase (NADPH) activity"/>
    <property type="evidence" value="ECO:0007669"/>
    <property type="project" value="TreeGrafter"/>
</dbReference>
<proteinExistence type="predicted"/>
<dbReference type="PANTHER" id="PTHR30466:SF1">
    <property type="entry name" value="FMN REDUCTASE (NADH) RUTF"/>
    <property type="match status" value="1"/>
</dbReference>
<evidence type="ECO:0000313" key="3">
    <source>
        <dbReference type="EMBL" id="MUI56814.1"/>
    </source>
</evidence>
<dbReference type="EMBL" id="WOAJ01000001">
    <property type="protein sequence ID" value="MUI56814.1"/>
    <property type="molecule type" value="Genomic_DNA"/>
</dbReference>
<organism evidence="3">
    <name type="scientific">Pseudomonas aeruginosa</name>
    <dbReference type="NCBI Taxonomy" id="287"/>
    <lineage>
        <taxon>Bacteria</taxon>
        <taxon>Pseudomonadati</taxon>
        <taxon>Pseudomonadota</taxon>
        <taxon>Gammaproteobacteria</taxon>
        <taxon>Pseudomonadales</taxon>
        <taxon>Pseudomonadaceae</taxon>
        <taxon>Pseudomonas</taxon>
    </lineage>
</organism>
<sequence length="172" mass="18311">MSHADLKADMLQAMRRLAKSVTIITTSNGRERFAMSATAVDSLSTEPPSLLICVNRSASLHRVLAGGAGFCVNILGQEQEQLSHLCSGPVKGEARFAHGDWRASDCGVPYLADAQATLLCRQDGCFSYGTHTVFIGLIREIRHSPRISPLIYVDGTYTTAAARSATSAVAAG</sequence>
<accession>A0A6A9JLL0</accession>
<gene>
    <name evidence="3" type="ORF">GNQ20_03265</name>
</gene>
<reference evidence="3" key="1">
    <citation type="submission" date="2019-11" db="EMBL/GenBank/DDBJ databases">
        <title>Genomes of ocular Pseudomonas aeruginosa isolates.</title>
        <authorList>
            <person name="Khan M."/>
            <person name="Rice S.A."/>
            <person name="Willcox M.D.P."/>
            <person name="Stapleton F."/>
        </authorList>
    </citation>
    <scope>NUCLEOTIDE SEQUENCE</scope>
    <source>
        <strain evidence="3">PA206</strain>
    </source>
</reference>
<dbReference type="RefSeq" id="WP_057388796.1">
    <property type="nucleotide sequence ID" value="NZ_CP194205.1"/>
</dbReference>
<protein>
    <submittedName>
        <fullName evidence="3">Flavin reductase</fullName>
    </submittedName>
</protein>
<dbReference type="Pfam" id="PF01613">
    <property type="entry name" value="Flavin_Reduct"/>
    <property type="match status" value="1"/>
</dbReference>
<dbReference type="SUPFAM" id="SSF50475">
    <property type="entry name" value="FMN-binding split barrel"/>
    <property type="match status" value="1"/>
</dbReference>
<dbReference type="InterPro" id="IPR002563">
    <property type="entry name" value="Flavin_Rdtase-like_dom"/>
</dbReference>
<feature type="domain" description="Flavin reductase like" evidence="2">
    <location>
        <begin position="14"/>
        <end position="159"/>
    </location>
</feature>